<dbReference type="EMBL" id="SWCI01000001">
    <property type="protein sequence ID" value="TKB51358.1"/>
    <property type="molecule type" value="Genomic_DNA"/>
</dbReference>
<evidence type="ECO:0000313" key="2">
    <source>
        <dbReference type="Proteomes" id="UP000305674"/>
    </source>
</evidence>
<reference evidence="1 2" key="1">
    <citation type="submission" date="2019-04" db="EMBL/GenBank/DDBJ databases">
        <authorList>
            <person name="Hwang J.C."/>
        </authorList>
    </citation>
    <scope>NUCLEOTIDE SEQUENCE [LARGE SCALE GENOMIC DNA]</scope>
    <source>
        <strain evidence="1 2">IMCC35001</strain>
    </source>
</reference>
<proteinExistence type="predicted"/>
<dbReference type="SUPFAM" id="SSF53474">
    <property type="entry name" value="alpha/beta-Hydrolases"/>
    <property type="match status" value="1"/>
</dbReference>
<accession>A0A4U1BMK2</accession>
<keyword evidence="2" id="KW-1185">Reference proteome</keyword>
<dbReference type="InterPro" id="IPR029058">
    <property type="entry name" value="AB_hydrolase_fold"/>
</dbReference>
<name>A0A4U1BMK2_9GAMM</name>
<organism evidence="1 2">
    <name type="scientific">Ferrimonas sediminicola</name>
    <dbReference type="NCBI Taxonomy" id="2569538"/>
    <lineage>
        <taxon>Bacteria</taxon>
        <taxon>Pseudomonadati</taxon>
        <taxon>Pseudomonadota</taxon>
        <taxon>Gammaproteobacteria</taxon>
        <taxon>Alteromonadales</taxon>
        <taxon>Ferrimonadaceae</taxon>
        <taxon>Ferrimonas</taxon>
    </lineage>
</organism>
<dbReference type="OrthoDB" id="8478808at2"/>
<dbReference type="Gene3D" id="3.40.50.1820">
    <property type="entry name" value="alpha/beta hydrolase"/>
    <property type="match status" value="1"/>
</dbReference>
<dbReference type="RefSeq" id="WP_136850841.1">
    <property type="nucleotide sequence ID" value="NZ_SWCI01000001.1"/>
</dbReference>
<dbReference type="Proteomes" id="UP000305674">
    <property type="component" value="Unassembled WGS sequence"/>
</dbReference>
<dbReference type="AlphaFoldDB" id="A0A4U1BMK2"/>
<comment type="caution">
    <text evidence="1">The sequence shown here is derived from an EMBL/GenBank/DDBJ whole genome shotgun (WGS) entry which is preliminary data.</text>
</comment>
<evidence type="ECO:0000313" key="1">
    <source>
        <dbReference type="EMBL" id="TKB51358.1"/>
    </source>
</evidence>
<sequence>MSLLWVTDIWGQHASLKGKIEDLNERVGSCTLLDPYAGQPFAFNDQQQAYDYFLCRCSKAGYVDKLEAWLEAHDQPVTLLGFSAGANAIATLLSRRRFPQVEKVILVYGSELPKLKVPLTVETHLLLCRGDEGSDALAQAQWPASLKLTDAPHGFINPRAPAYDAQQAHSAWEWISQRL</sequence>
<gene>
    <name evidence="1" type="ORF">FCL40_02025</name>
</gene>
<protein>
    <submittedName>
        <fullName evidence="1">Uncharacterized protein</fullName>
    </submittedName>
</protein>